<dbReference type="GO" id="GO:0008237">
    <property type="term" value="F:metallopeptidase activity"/>
    <property type="evidence" value="ECO:0007669"/>
    <property type="project" value="UniProtKB-KW"/>
</dbReference>
<name>A0ABY5HZ13_9FIRM</name>
<dbReference type="EMBL" id="CP101620">
    <property type="protein sequence ID" value="UTY38337.1"/>
    <property type="molecule type" value="Genomic_DNA"/>
</dbReference>
<keyword evidence="3" id="KW-0482">Metalloprotease</keyword>
<organism evidence="3 4">
    <name type="scientific">Allocoprobacillus halotolerans</name>
    <dbReference type="NCBI Taxonomy" id="2944914"/>
    <lineage>
        <taxon>Bacteria</taxon>
        <taxon>Bacillati</taxon>
        <taxon>Bacillota</taxon>
        <taxon>Erysipelotrichia</taxon>
        <taxon>Erysipelotrichales</taxon>
        <taxon>Erysipelotrichaceae</taxon>
        <taxon>Allocoprobacillus</taxon>
    </lineage>
</organism>
<dbReference type="InterPro" id="IPR052710">
    <property type="entry name" value="CAAX_protease"/>
</dbReference>
<feature type="transmembrane region" description="Helical" evidence="1">
    <location>
        <begin position="172"/>
        <end position="191"/>
    </location>
</feature>
<evidence type="ECO:0000256" key="1">
    <source>
        <dbReference type="SAM" id="Phobius"/>
    </source>
</evidence>
<keyword evidence="1" id="KW-0472">Membrane</keyword>
<dbReference type="PANTHER" id="PTHR36435">
    <property type="entry name" value="SLR1288 PROTEIN"/>
    <property type="match status" value="1"/>
</dbReference>
<feature type="transmembrane region" description="Helical" evidence="1">
    <location>
        <begin position="198"/>
        <end position="215"/>
    </location>
</feature>
<dbReference type="Proteomes" id="UP001060112">
    <property type="component" value="Chromosome"/>
</dbReference>
<dbReference type="PANTHER" id="PTHR36435:SF1">
    <property type="entry name" value="CAAX AMINO TERMINAL PROTEASE FAMILY PROTEIN"/>
    <property type="match status" value="1"/>
</dbReference>
<dbReference type="InterPro" id="IPR003675">
    <property type="entry name" value="Rce1/LyrA-like_dom"/>
</dbReference>
<protein>
    <submittedName>
        <fullName evidence="3">CPBP family intramembrane metalloprotease</fullName>
    </submittedName>
</protein>
<feature type="transmembrane region" description="Helical" evidence="1">
    <location>
        <begin position="16"/>
        <end position="42"/>
    </location>
</feature>
<proteinExistence type="predicted"/>
<dbReference type="RefSeq" id="WP_290138598.1">
    <property type="nucleotide sequence ID" value="NZ_CP101620.1"/>
</dbReference>
<keyword evidence="4" id="KW-1185">Reference proteome</keyword>
<keyword evidence="1" id="KW-1133">Transmembrane helix</keyword>
<evidence type="ECO:0000313" key="3">
    <source>
        <dbReference type="EMBL" id="UTY38337.1"/>
    </source>
</evidence>
<keyword evidence="1" id="KW-0812">Transmembrane</keyword>
<evidence type="ECO:0000259" key="2">
    <source>
        <dbReference type="Pfam" id="PF02517"/>
    </source>
</evidence>
<keyword evidence="3" id="KW-0378">Hydrolase</keyword>
<accession>A0ABY5HZ13</accession>
<keyword evidence="3" id="KW-0645">Protease</keyword>
<feature type="domain" description="CAAX prenyl protease 2/Lysostaphin resistance protein A-like" evidence="2">
    <location>
        <begin position="137"/>
        <end position="234"/>
    </location>
</feature>
<evidence type="ECO:0000313" key="4">
    <source>
        <dbReference type="Proteomes" id="UP001060112"/>
    </source>
</evidence>
<dbReference type="Pfam" id="PF02517">
    <property type="entry name" value="Rce1-like"/>
    <property type="match status" value="1"/>
</dbReference>
<reference evidence="3" key="1">
    <citation type="submission" date="2022-07" db="EMBL/GenBank/DDBJ databases">
        <title>Faecal culturing of patients with breast cancer.</title>
        <authorList>
            <person name="Teng N.M.Y."/>
            <person name="Kiu R."/>
            <person name="Evans R."/>
            <person name="Baker D.J."/>
            <person name="Zenner C."/>
            <person name="Robinson S.D."/>
            <person name="Hall L.J."/>
        </authorList>
    </citation>
    <scope>NUCLEOTIDE SEQUENCE</scope>
    <source>
        <strain evidence="3">LH1062</strain>
    </source>
</reference>
<feature type="transmembrane region" description="Helical" evidence="1">
    <location>
        <begin position="129"/>
        <end position="152"/>
    </location>
</feature>
<gene>
    <name evidence="3" type="ORF">NMU03_11725</name>
</gene>
<sequence length="241" mass="27770">MFNKNFSRRVPSQAKWMFILVILPLYVYCGSLILSALFKFLIIQFHFEYDYNQINAYLNLVFDLILLLLAGWLLKDSMIAQWKDFKKNIKNNLLQGCVIGVLLIYACQIIGGLLTLALGGNQSSENQELIESITASYPILMIFVSCVLAPIVEEMLFRGIVFGWIYEWNPQIAHFISSFIFGFIHIMAAVLTGDMSEWVQIFSYCFMGFVLSYLYEKNNNIYVPILSHMMNNIISMCIVLL</sequence>
<feature type="transmembrane region" description="Helical" evidence="1">
    <location>
        <begin position="93"/>
        <end position="117"/>
    </location>
</feature>
<feature type="transmembrane region" description="Helical" evidence="1">
    <location>
        <begin position="54"/>
        <end position="73"/>
    </location>
</feature>